<sequence length="226" mass="23025">MANLLHLLALLPLLSEAVPADGQCYTYSTSTITGCGPAPTTAPVQPTVTRPGETVTVFMPQCPLCTCEATYTKTYTTTNEVFCSTGVVDVTYTVKEIYKGHSTEPVFKTSTEVPHGFTTTVATCDACGPAPITRTFTLPSGAPISVSRYSSKPVASPTAASAHSTSEKPAPTTKAGEVGASPATPIDTPVAPSGSKPSVVPATGSGSRAMDLSGAIMAAVAAFAVF</sequence>
<gene>
    <name evidence="1" type="ORF">NLG97_g1992</name>
</gene>
<keyword evidence="2" id="KW-1185">Reference proteome</keyword>
<name>A0ACC1R2T2_9HYPO</name>
<dbReference type="Proteomes" id="UP001148737">
    <property type="component" value="Unassembled WGS sequence"/>
</dbReference>
<proteinExistence type="predicted"/>
<evidence type="ECO:0000313" key="1">
    <source>
        <dbReference type="EMBL" id="KAJ3497325.1"/>
    </source>
</evidence>
<reference evidence="1" key="1">
    <citation type="submission" date="2022-07" db="EMBL/GenBank/DDBJ databases">
        <title>Genome Sequence of Lecanicillium saksenae.</title>
        <authorList>
            <person name="Buettner E."/>
        </authorList>
    </citation>
    <scope>NUCLEOTIDE SEQUENCE</scope>
    <source>
        <strain evidence="1">VT-O1</strain>
    </source>
</reference>
<protein>
    <submittedName>
        <fullName evidence="1">Uncharacterized protein</fullName>
    </submittedName>
</protein>
<organism evidence="1 2">
    <name type="scientific">Lecanicillium saksenae</name>
    <dbReference type="NCBI Taxonomy" id="468837"/>
    <lineage>
        <taxon>Eukaryota</taxon>
        <taxon>Fungi</taxon>
        <taxon>Dikarya</taxon>
        <taxon>Ascomycota</taxon>
        <taxon>Pezizomycotina</taxon>
        <taxon>Sordariomycetes</taxon>
        <taxon>Hypocreomycetidae</taxon>
        <taxon>Hypocreales</taxon>
        <taxon>Cordycipitaceae</taxon>
        <taxon>Lecanicillium</taxon>
    </lineage>
</organism>
<comment type="caution">
    <text evidence="1">The sequence shown here is derived from an EMBL/GenBank/DDBJ whole genome shotgun (WGS) entry which is preliminary data.</text>
</comment>
<dbReference type="EMBL" id="JANAKD010000119">
    <property type="protein sequence ID" value="KAJ3497325.1"/>
    <property type="molecule type" value="Genomic_DNA"/>
</dbReference>
<accession>A0ACC1R2T2</accession>
<evidence type="ECO:0000313" key="2">
    <source>
        <dbReference type="Proteomes" id="UP001148737"/>
    </source>
</evidence>